<organism evidence="2 3">
    <name type="scientific">Metabacillus lacus</name>
    <dbReference type="NCBI Taxonomy" id="1983721"/>
    <lineage>
        <taxon>Bacteria</taxon>
        <taxon>Bacillati</taxon>
        <taxon>Bacillota</taxon>
        <taxon>Bacilli</taxon>
        <taxon>Bacillales</taxon>
        <taxon>Bacillaceae</taxon>
        <taxon>Metabacillus</taxon>
    </lineage>
</organism>
<dbReference type="GO" id="GO:0016757">
    <property type="term" value="F:glycosyltransferase activity"/>
    <property type="evidence" value="ECO:0007669"/>
    <property type="project" value="InterPro"/>
</dbReference>
<dbReference type="EMBL" id="WKKI01000072">
    <property type="protein sequence ID" value="MRX74257.1"/>
    <property type="molecule type" value="Genomic_DNA"/>
</dbReference>
<dbReference type="RefSeq" id="WP_154309710.1">
    <property type="nucleotide sequence ID" value="NZ_WKKI01000072.1"/>
</dbReference>
<evidence type="ECO:0000259" key="1">
    <source>
        <dbReference type="Pfam" id="PF00534"/>
    </source>
</evidence>
<dbReference type="OrthoDB" id="158463at2"/>
<sequence length="359" mass="40588">MNILFVYYLPSGGVETLNRQRSSALQKRGIHPDFLYYRKERELVNDHGAEVLITANDAEIQEFILRKNYAAVIVTSDYLFMPKLRSWGYQGPVILEIQGLGSMEQARHQLLSAQPYVAGYGSGILSSKTPHIIELLKELYPATPTYIINNCFDETSFQYQVGSAPSSPVAAWIGRLEDNKNWREFLLIGHRLINEYNRNLQLWMYEDHTLSSPAERAAFQSLVVQLGIQQQLTVHSNIPHREMNKHFSRIGDSGGFLCSTSKVEGFGYAIVEAMSCYCPVLSTHSDGVSLSVIHNTTGKYYTLGNIDEAVKESVELMSNASLRKSIREKAYQHIQTAFSPAQYAEDFFEMVKSCNEDSN</sequence>
<dbReference type="InterPro" id="IPR001296">
    <property type="entry name" value="Glyco_trans_1"/>
</dbReference>
<dbReference type="PANTHER" id="PTHR12526">
    <property type="entry name" value="GLYCOSYLTRANSFERASE"/>
    <property type="match status" value="1"/>
</dbReference>
<dbReference type="Gene3D" id="3.40.50.2000">
    <property type="entry name" value="Glycogen Phosphorylase B"/>
    <property type="match status" value="1"/>
</dbReference>
<gene>
    <name evidence="2" type="ORF">GJU40_19230</name>
</gene>
<dbReference type="Proteomes" id="UP000448867">
    <property type="component" value="Unassembled WGS sequence"/>
</dbReference>
<dbReference type="CDD" id="cd03801">
    <property type="entry name" value="GT4_PimA-like"/>
    <property type="match status" value="1"/>
</dbReference>
<dbReference type="Pfam" id="PF00534">
    <property type="entry name" value="Glycos_transf_1"/>
    <property type="match status" value="1"/>
</dbReference>
<protein>
    <submittedName>
        <fullName evidence="2">Glycosyltransferase</fullName>
    </submittedName>
</protein>
<dbReference type="SUPFAM" id="SSF53756">
    <property type="entry name" value="UDP-Glycosyltransferase/glycogen phosphorylase"/>
    <property type="match status" value="1"/>
</dbReference>
<feature type="domain" description="Glycosyl transferase family 1" evidence="1">
    <location>
        <begin position="162"/>
        <end position="332"/>
    </location>
</feature>
<keyword evidence="2" id="KW-0808">Transferase</keyword>
<keyword evidence="3" id="KW-1185">Reference proteome</keyword>
<evidence type="ECO:0000313" key="2">
    <source>
        <dbReference type="EMBL" id="MRX74257.1"/>
    </source>
</evidence>
<reference evidence="2 3" key="1">
    <citation type="submission" date="2019-11" db="EMBL/GenBank/DDBJ databases">
        <title>Bacillus lacus genome.</title>
        <authorList>
            <person name="Allen C.J."/>
            <person name="Newman J.D."/>
        </authorList>
    </citation>
    <scope>NUCLEOTIDE SEQUENCE [LARGE SCALE GENOMIC DNA]</scope>
    <source>
        <strain evidence="2 3">KCTC 33946</strain>
    </source>
</reference>
<dbReference type="AlphaFoldDB" id="A0A7X2M158"/>
<proteinExistence type="predicted"/>
<evidence type="ECO:0000313" key="3">
    <source>
        <dbReference type="Proteomes" id="UP000448867"/>
    </source>
</evidence>
<comment type="caution">
    <text evidence="2">The sequence shown here is derived from an EMBL/GenBank/DDBJ whole genome shotgun (WGS) entry which is preliminary data.</text>
</comment>
<name>A0A7X2M158_9BACI</name>
<accession>A0A7X2M158</accession>